<accession>A0A0H1KIA6</accession>
<reference evidence="2 4" key="1">
    <citation type="journal article" date="2015" name="PLoS ONE">
        <title>Genomic analysis reveals the molecular basis for capsule loss in the group B streptococcus population.</title>
        <authorList>
            <consortium name="DEVANI Consortium"/>
            <person name="Rosini R."/>
            <person name="Campisi E."/>
            <person name="De Chiara M."/>
            <person name="Tettelin H."/>
            <person name="Rinaudo D."/>
            <person name="Toniolo C."/>
            <person name="Metruccio M."/>
            <person name="Guidotti S."/>
            <person name="Sorensen U.B."/>
            <person name="Kilian M."/>
            <person name="Ramirez M."/>
            <person name="Janulczyk R."/>
            <person name="Donati C."/>
            <person name="Grandi G."/>
            <person name="Margarit I."/>
        </authorList>
    </citation>
    <scope>NUCLEOTIDE SEQUENCE [LARGE SCALE GENOMIC DNA]</scope>
    <source>
        <strain evidence="2 4">ES-PW-063</strain>
    </source>
</reference>
<dbReference type="SUPFAM" id="SSF53271">
    <property type="entry name" value="PRTase-like"/>
    <property type="match status" value="1"/>
</dbReference>
<comment type="caution">
    <text evidence="2">The sequence shown here is derived from an EMBL/GenBank/DDBJ whole genome shotgun (WGS) entry which is preliminary data.</text>
</comment>
<dbReference type="InterPro" id="IPR051910">
    <property type="entry name" value="ComF/GntX_DNA_util-trans"/>
</dbReference>
<evidence type="ECO:0000313" key="3">
    <source>
        <dbReference type="EMBL" id="RDY80424.1"/>
    </source>
</evidence>
<reference evidence="3 5" key="2">
    <citation type="journal article" date="2018" name="Emerg. Microbes Infect.">
        <title>Phenotypic and molecular analysis of nontypeable Group B streptococci: identification of cps2a and hybrid cps2a/cps5 Group B streptococcal capsule gene clusters.</title>
        <authorList>
            <person name="Alhhazmi A."/>
            <person name="Tyrrell G.J."/>
        </authorList>
    </citation>
    <scope>NUCLEOTIDE SEQUENCE [LARGE SCALE GENOMIC DNA]</scope>
    <source>
        <strain evidence="3 5">PLGBS17</strain>
    </source>
</reference>
<organism evidence="2 4">
    <name type="scientific">Streptococcus agalactiae</name>
    <dbReference type="NCBI Taxonomy" id="1311"/>
    <lineage>
        <taxon>Bacteria</taxon>
        <taxon>Bacillati</taxon>
        <taxon>Bacillota</taxon>
        <taxon>Bacilli</taxon>
        <taxon>Lactobacillales</taxon>
        <taxon>Streptococcaceae</taxon>
        <taxon>Streptococcus</taxon>
    </lineage>
</organism>
<gene>
    <name evidence="3" type="ORF">C4618_08090</name>
    <name evidence="2" type="ORF">WA45_00180</name>
</gene>
<sequence>MTCLLCHEIDLSQLTFVELMLLKPKQNVICQTCKGSFEALSREMGCQTCCKQIPQKQCQDCIYWGKKGIEVNHFSLYRYNEAMKKYFSLFKFQGDYLLKDVFTKEIKAALKKYKGYTIVPVPLSHEGYQNRQFNQVIAFLQSANIPYKNILSKKDGGKQSANNKEERLKQVQQFTLKNEAELGDNLLIVDDIYTTGATIAQIRKLLEEKGIKNIKSFSLAR</sequence>
<dbReference type="EMBL" id="QHGZ01000170">
    <property type="protein sequence ID" value="RDY80424.1"/>
    <property type="molecule type" value="Genomic_DNA"/>
</dbReference>
<dbReference type="PANTHER" id="PTHR47505">
    <property type="entry name" value="DNA UTILIZATION PROTEIN YHGH"/>
    <property type="match status" value="1"/>
</dbReference>
<name>A0A0H1KIA6_STRAG</name>
<dbReference type="Gene3D" id="3.40.50.2020">
    <property type="match status" value="1"/>
</dbReference>
<proteinExistence type="inferred from homology"/>
<dbReference type="OMA" id="WKFRGDY"/>
<protein>
    <submittedName>
        <fullName evidence="3">ComF family protein</fullName>
    </submittedName>
    <submittedName>
        <fullName evidence="2">Competence protein</fullName>
    </submittedName>
</protein>
<evidence type="ECO:0000313" key="2">
    <source>
        <dbReference type="EMBL" id="KLJ31814.1"/>
    </source>
</evidence>
<dbReference type="CDD" id="cd06223">
    <property type="entry name" value="PRTases_typeI"/>
    <property type="match status" value="1"/>
</dbReference>
<evidence type="ECO:0000256" key="1">
    <source>
        <dbReference type="ARBA" id="ARBA00008007"/>
    </source>
</evidence>
<dbReference type="AlphaFoldDB" id="A0A0H1KIA6"/>
<comment type="similarity">
    <text evidence="1">Belongs to the ComF/GntX family.</text>
</comment>
<dbReference type="InterPro" id="IPR029057">
    <property type="entry name" value="PRTase-like"/>
</dbReference>
<dbReference type="Proteomes" id="UP000256718">
    <property type="component" value="Unassembled WGS sequence"/>
</dbReference>
<evidence type="ECO:0000313" key="4">
    <source>
        <dbReference type="Proteomes" id="UP000035174"/>
    </source>
</evidence>
<evidence type="ECO:0000313" key="5">
    <source>
        <dbReference type="Proteomes" id="UP000256718"/>
    </source>
</evidence>
<dbReference type="PANTHER" id="PTHR47505:SF1">
    <property type="entry name" value="DNA UTILIZATION PROTEIN YHGH"/>
    <property type="match status" value="1"/>
</dbReference>
<dbReference type="InterPro" id="IPR000836">
    <property type="entry name" value="PRTase_dom"/>
</dbReference>
<dbReference type="RefSeq" id="WP_000128297.1">
    <property type="nucleotide sequence ID" value="NZ_AP018935.1"/>
</dbReference>
<dbReference type="Proteomes" id="UP000035174">
    <property type="component" value="Unassembled WGS sequence"/>
</dbReference>
<dbReference type="EMBL" id="LCVB01000003">
    <property type="protein sequence ID" value="KLJ31814.1"/>
    <property type="molecule type" value="Genomic_DNA"/>
</dbReference>